<evidence type="ECO:0000256" key="1">
    <source>
        <dbReference type="SAM" id="MobiDB-lite"/>
    </source>
</evidence>
<evidence type="ECO:0000313" key="4">
    <source>
        <dbReference type="Proteomes" id="UP000800041"/>
    </source>
</evidence>
<dbReference type="PANTHER" id="PTHR24148:SF73">
    <property type="entry name" value="HET DOMAIN PROTEIN (AFU_ORTHOLOGUE AFUA_8G01020)"/>
    <property type="match status" value="1"/>
</dbReference>
<gene>
    <name evidence="3" type="ORF">K402DRAFT_388582</name>
</gene>
<proteinExistence type="predicted"/>
<dbReference type="PANTHER" id="PTHR24148">
    <property type="entry name" value="ANKYRIN REPEAT DOMAIN-CONTAINING PROTEIN 39 HOMOLOG-RELATED"/>
    <property type="match status" value="1"/>
</dbReference>
<dbReference type="OrthoDB" id="5386682at2759"/>
<dbReference type="Pfam" id="PF06985">
    <property type="entry name" value="HET"/>
    <property type="match status" value="1"/>
</dbReference>
<evidence type="ECO:0000313" key="3">
    <source>
        <dbReference type="EMBL" id="KAF1992006.1"/>
    </source>
</evidence>
<reference evidence="3" key="1">
    <citation type="journal article" date="2020" name="Stud. Mycol.">
        <title>101 Dothideomycetes genomes: a test case for predicting lifestyles and emergence of pathogens.</title>
        <authorList>
            <person name="Haridas S."/>
            <person name="Albert R."/>
            <person name="Binder M."/>
            <person name="Bloem J."/>
            <person name="Labutti K."/>
            <person name="Salamov A."/>
            <person name="Andreopoulos B."/>
            <person name="Baker S."/>
            <person name="Barry K."/>
            <person name="Bills G."/>
            <person name="Bluhm B."/>
            <person name="Cannon C."/>
            <person name="Castanera R."/>
            <person name="Culley D."/>
            <person name="Daum C."/>
            <person name="Ezra D."/>
            <person name="Gonzalez J."/>
            <person name="Henrissat B."/>
            <person name="Kuo A."/>
            <person name="Liang C."/>
            <person name="Lipzen A."/>
            <person name="Lutzoni F."/>
            <person name="Magnuson J."/>
            <person name="Mondo S."/>
            <person name="Nolan M."/>
            <person name="Ohm R."/>
            <person name="Pangilinan J."/>
            <person name="Park H.-J."/>
            <person name="Ramirez L."/>
            <person name="Alfaro M."/>
            <person name="Sun H."/>
            <person name="Tritt A."/>
            <person name="Yoshinaga Y."/>
            <person name="Zwiers L.-H."/>
            <person name="Turgeon B."/>
            <person name="Goodwin S."/>
            <person name="Spatafora J."/>
            <person name="Crous P."/>
            <person name="Grigoriev I."/>
        </authorList>
    </citation>
    <scope>NUCLEOTIDE SEQUENCE</scope>
    <source>
        <strain evidence="3">CBS 113979</strain>
    </source>
</reference>
<sequence length="621" mass="69985">MPVPPRKRKPGSSQPDTTLNAGVNRKREKTPFNGTGRLYEYRPLRGPKFIRLLCITGRPTKANPEGQPSSLDDWEFSIETRLRPGFEQFEAVSYVWGDSAQSRVLRLRGGQQLPITASISQALPYIAEKSTTGRLWIDQLCINQADLDERGSQVPTMGEVYTQAARTIAWTGPADKASMLMAKVHDIERISRLLPTKGTADVPWDDPQARSVILKTAKESFDLDAIDFAASDFCRRPWFSRGWIFQEAVLNRNLVILAGDSELDLGIILTTMQTFFESPDSTYFLFDGFKAINMWNERLARNFKVLASSTPKRPMDFSTLLTRCRILQFTNCRDRVYGFLGLLDELQVSMKVDYKQSPQQLSLSATIEIIKGTAKLNVLDAVHPMRFESIAGLPSWSPFWCGDLEVHDNSVSRGMEFKDFNASGGRLHYCRDVNSLSPGYRITGRQIAHIEHNLHHETGITLPYTRSNALDYLGLNPYCKQLETIWPASRSSKSSSQLKTRLLQAIFLQGIGADQHHFKLPLSERDLGQLVELYEQYLKGNSTKVYEEVFNTTYLFSYGRHLATTGVSSLASVPDRAKLGDIVVIAHGCNYPVILRPAEEDQYIFVGVCFLENTMFGEACT</sequence>
<dbReference type="EMBL" id="ML977138">
    <property type="protein sequence ID" value="KAF1992006.1"/>
    <property type="molecule type" value="Genomic_DNA"/>
</dbReference>
<keyword evidence="4" id="KW-1185">Reference proteome</keyword>
<feature type="compositionally biased region" description="Basic residues" evidence="1">
    <location>
        <begin position="1"/>
        <end position="10"/>
    </location>
</feature>
<dbReference type="InterPro" id="IPR052895">
    <property type="entry name" value="HetReg/Transcr_Mod"/>
</dbReference>
<feature type="compositionally biased region" description="Polar residues" evidence="1">
    <location>
        <begin position="11"/>
        <end position="21"/>
    </location>
</feature>
<organism evidence="3 4">
    <name type="scientific">Aulographum hederae CBS 113979</name>
    <dbReference type="NCBI Taxonomy" id="1176131"/>
    <lineage>
        <taxon>Eukaryota</taxon>
        <taxon>Fungi</taxon>
        <taxon>Dikarya</taxon>
        <taxon>Ascomycota</taxon>
        <taxon>Pezizomycotina</taxon>
        <taxon>Dothideomycetes</taxon>
        <taxon>Pleosporomycetidae</taxon>
        <taxon>Aulographales</taxon>
        <taxon>Aulographaceae</taxon>
    </lineage>
</organism>
<feature type="region of interest" description="Disordered" evidence="1">
    <location>
        <begin position="1"/>
        <end position="36"/>
    </location>
</feature>
<name>A0A6G1HFJ5_9PEZI</name>
<accession>A0A6G1HFJ5</accession>
<evidence type="ECO:0000259" key="2">
    <source>
        <dbReference type="Pfam" id="PF06985"/>
    </source>
</evidence>
<dbReference type="Proteomes" id="UP000800041">
    <property type="component" value="Unassembled WGS sequence"/>
</dbReference>
<dbReference type="AlphaFoldDB" id="A0A6G1HFJ5"/>
<feature type="domain" description="Heterokaryon incompatibility" evidence="2">
    <location>
        <begin position="89"/>
        <end position="247"/>
    </location>
</feature>
<protein>
    <submittedName>
        <fullName evidence="3">HET-domain-containing protein</fullName>
    </submittedName>
</protein>
<dbReference type="InterPro" id="IPR010730">
    <property type="entry name" value="HET"/>
</dbReference>